<dbReference type="Gene3D" id="1.20.1250.20">
    <property type="entry name" value="MFS general substrate transporter like domains"/>
    <property type="match status" value="1"/>
</dbReference>
<protein>
    <recommendedName>
        <fullName evidence="5">Major facilitator superfamily (MFS) profile domain-containing protein</fullName>
    </recommendedName>
</protein>
<feature type="transmembrane region" description="Helical" evidence="2">
    <location>
        <begin position="95"/>
        <end position="118"/>
    </location>
</feature>
<feature type="transmembrane region" description="Helical" evidence="2">
    <location>
        <begin position="33"/>
        <end position="50"/>
    </location>
</feature>
<sequence length="161" mass="17141">MWTEHPLGCSSVLLRLLQSLCGRSRVMRSTGPSWAIVPGVIAGIAALAVLSTADNWAWFGAAAVLYGLSFGSVQPSIMAWTVGRALPDRSGAANSAFFIGMDGGIALGSVLLGGVVQLFGYAGIFRYSIVFLLLMLVVLVAGMISRDKKPSAERWRQALYF</sequence>
<keyword evidence="4" id="KW-1185">Reference proteome</keyword>
<dbReference type="GO" id="GO:0022857">
    <property type="term" value="F:transmembrane transporter activity"/>
    <property type="evidence" value="ECO:0007669"/>
    <property type="project" value="InterPro"/>
</dbReference>
<evidence type="ECO:0000256" key="1">
    <source>
        <dbReference type="ARBA" id="ARBA00004651"/>
    </source>
</evidence>
<name>A0A229P1E1_9BACL</name>
<dbReference type="Pfam" id="PF07690">
    <property type="entry name" value="MFS_1"/>
    <property type="match status" value="1"/>
</dbReference>
<accession>A0A229P1E1</accession>
<comment type="caution">
    <text evidence="3">The sequence shown here is derived from an EMBL/GenBank/DDBJ whole genome shotgun (WGS) entry which is preliminary data.</text>
</comment>
<dbReference type="PANTHER" id="PTHR23531">
    <property type="entry name" value="QUINOLENE RESISTANCE PROTEIN NORA"/>
    <property type="match status" value="1"/>
</dbReference>
<feature type="transmembrane region" description="Helical" evidence="2">
    <location>
        <begin position="56"/>
        <end position="83"/>
    </location>
</feature>
<dbReference type="EMBL" id="NMUQ01000001">
    <property type="protein sequence ID" value="OXM15754.1"/>
    <property type="molecule type" value="Genomic_DNA"/>
</dbReference>
<evidence type="ECO:0000256" key="2">
    <source>
        <dbReference type="SAM" id="Phobius"/>
    </source>
</evidence>
<evidence type="ECO:0008006" key="5">
    <source>
        <dbReference type="Google" id="ProtNLM"/>
    </source>
</evidence>
<dbReference type="AlphaFoldDB" id="A0A229P1E1"/>
<gene>
    <name evidence="3" type="ORF">CGZ75_03245</name>
</gene>
<feature type="transmembrane region" description="Helical" evidence="2">
    <location>
        <begin position="124"/>
        <end position="144"/>
    </location>
</feature>
<dbReference type="SUPFAM" id="SSF103473">
    <property type="entry name" value="MFS general substrate transporter"/>
    <property type="match status" value="1"/>
</dbReference>
<dbReference type="InterPro" id="IPR011701">
    <property type="entry name" value="MFS"/>
</dbReference>
<proteinExistence type="predicted"/>
<comment type="subcellular location">
    <subcellularLocation>
        <location evidence="1">Cell membrane</location>
        <topology evidence="1">Multi-pass membrane protein</topology>
    </subcellularLocation>
</comment>
<dbReference type="InterPro" id="IPR036259">
    <property type="entry name" value="MFS_trans_sf"/>
</dbReference>
<dbReference type="GO" id="GO:0005886">
    <property type="term" value="C:plasma membrane"/>
    <property type="evidence" value="ECO:0007669"/>
    <property type="project" value="UniProtKB-SubCell"/>
</dbReference>
<keyword evidence="2" id="KW-0812">Transmembrane</keyword>
<keyword evidence="2" id="KW-0472">Membrane</keyword>
<dbReference type="OrthoDB" id="9814001at2"/>
<dbReference type="InterPro" id="IPR052714">
    <property type="entry name" value="MFS_Exporter"/>
</dbReference>
<dbReference type="Proteomes" id="UP000215145">
    <property type="component" value="Unassembled WGS sequence"/>
</dbReference>
<organism evidence="3 4">
    <name type="scientific">Paenibacillus herberti</name>
    <dbReference type="NCBI Taxonomy" id="1619309"/>
    <lineage>
        <taxon>Bacteria</taxon>
        <taxon>Bacillati</taxon>
        <taxon>Bacillota</taxon>
        <taxon>Bacilli</taxon>
        <taxon>Bacillales</taxon>
        <taxon>Paenibacillaceae</taxon>
        <taxon>Paenibacillus</taxon>
    </lineage>
</organism>
<dbReference type="PANTHER" id="PTHR23531:SF1">
    <property type="entry name" value="QUINOLENE RESISTANCE PROTEIN NORA"/>
    <property type="match status" value="1"/>
</dbReference>
<evidence type="ECO:0000313" key="3">
    <source>
        <dbReference type="EMBL" id="OXM15754.1"/>
    </source>
</evidence>
<reference evidence="3 4" key="1">
    <citation type="submission" date="2017-07" db="EMBL/GenBank/DDBJ databases">
        <title>Paenibacillus herberti R33 genome sequencing and assembly.</title>
        <authorList>
            <person name="Su W."/>
        </authorList>
    </citation>
    <scope>NUCLEOTIDE SEQUENCE [LARGE SCALE GENOMIC DNA]</scope>
    <source>
        <strain evidence="3 4">R33</strain>
    </source>
</reference>
<evidence type="ECO:0000313" key="4">
    <source>
        <dbReference type="Proteomes" id="UP000215145"/>
    </source>
</evidence>
<keyword evidence="2" id="KW-1133">Transmembrane helix</keyword>